<keyword evidence="1" id="KW-0472">Membrane</keyword>
<dbReference type="InterPro" id="IPR005018">
    <property type="entry name" value="DOMON_domain"/>
</dbReference>
<feature type="domain" description="DOMON" evidence="3">
    <location>
        <begin position="36"/>
        <end position="165"/>
    </location>
</feature>
<feature type="transmembrane region" description="Helical" evidence="1">
    <location>
        <begin position="451"/>
        <end position="472"/>
    </location>
</feature>
<keyword evidence="1" id="KW-1133">Transmembrane helix</keyword>
<feature type="transmembrane region" description="Helical" evidence="1">
    <location>
        <begin position="328"/>
        <end position="356"/>
    </location>
</feature>
<protein>
    <submittedName>
        <fullName evidence="4">Ferric-chelate reductase 1-like</fullName>
    </submittedName>
</protein>
<feature type="transmembrane region" description="Helical" evidence="1">
    <location>
        <begin position="294"/>
        <end position="316"/>
    </location>
</feature>
<dbReference type="PROSITE" id="PS50836">
    <property type="entry name" value="DOMON"/>
    <property type="match status" value="1"/>
</dbReference>
<organism evidence="4 5">
    <name type="scientific">Oopsacas minuta</name>
    <dbReference type="NCBI Taxonomy" id="111878"/>
    <lineage>
        <taxon>Eukaryota</taxon>
        <taxon>Metazoa</taxon>
        <taxon>Porifera</taxon>
        <taxon>Hexactinellida</taxon>
        <taxon>Hexasterophora</taxon>
        <taxon>Lyssacinosida</taxon>
        <taxon>Leucopsacidae</taxon>
        <taxon>Oopsacas</taxon>
    </lineage>
</organism>
<dbReference type="Proteomes" id="UP001165289">
    <property type="component" value="Unassembled WGS sequence"/>
</dbReference>
<evidence type="ECO:0000256" key="1">
    <source>
        <dbReference type="SAM" id="Phobius"/>
    </source>
</evidence>
<reference evidence="4 5" key="1">
    <citation type="journal article" date="2023" name="BMC Biol.">
        <title>The compact genome of the sponge Oopsacas minuta (Hexactinellida) is lacking key metazoan core genes.</title>
        <authorList>
            <person name="Santini S."/>
            <person name="Schenkelaars Q."/>
            <person name="Jourda C."/>
            <person name="Duchesne M."/>
            <person name="Belahbib H."/>
            <person name="Rocher C."/>
            <person name="Selva M."/>
            <person name="Riesgo A."/>
            <person name="Vervoort M."/>
            <person name="Leys S.P."/>
            <person name="Kodjabachian L."/>
            <person name="Le Bivic A."/>
            <person name="Borchiellini C."/>
            <person name="Claverie J.M."/>
            <person name="Renard E."/>
        </authorList>
    </citation>
    <scope>NUCLEOTIDE SEQUENCE [LARGE SCALE GENOMIC DNA]</scope>
    <source>
        <strain evidence="4">SPO-2</strain>
    </source>
</reference>
<sequence length="473" mass="53874">MKQCLIFLSLTLLISGTWSLLDSGECGRDKTCFIEEDFSRQFSYNQPGAGDVLTIEMQAKNSRWVATSFSSDLFMGDDDVISCECAYFQDTPDNCTRIIAKDLSLNGRSNFVANHVDTSQNLCVLEAEYTADGEIYCKVERLISGADPADADLSDCLYQFYSAGQSNLRLDRHVIYEPFAAPLRSSSCIEVQLPISSNIRTVQVSNCQYWKPHLGLNILAWMLLFPIACFIWHFLVPTLGDDRRIWFITHRLILFASSLLAIIAFVLFLVYSGLTVPPQYRVIGLWILDFDIFLSYQIIGIFVLILAIIIPFVSFAKCSKFNHPTPRFIFDLIYFYLLLFTIIVSNGYIMLGLFITESMNCYYNTIFDDFYPPSRISRYLMGAWIFCTATIFFLFDIYHVTDERIEKDKQIYQMAAMQDNKLLPDGSLASSAYPRSEGFYTPTDMPLRDSVFTVFVVICVIFSVSVVILVGLS</sequence>
<gene>
    <name evidence="4" type="ORF">LOD99_12255</name>
</gene>
<accession>A0AAV7JF35</accession>
<name>A0AAV7JF35_9METZ</name>
<keyword evidence="1" id="KW-0812">Transmembrane</keyword>
<feature type="signal peptide" evidence="2">
    <location>
        <begin position="1"/>
        <end position="19"/>
    </location>
</feature>
<comment type="caution">
    <text evidence="4">The sequence shown here is derived from an EMBL/GenBank/DDBJ whole genome shotgun (WGS) entry which is preliminary data.</text>
</comment>
<dbReference type="AlphaFoldDB" id="A0AAV7JF35"/>
<evidence type="ECO:0000259" key="3">
    <source>
        <dbReference type="PROSITE" id="PS50836"/>
    </source>
</evidence>
<dbReference type="EMBL" id="JAKMXF010000343">
    <property type="protein sequence ID" value="KAI6647258.1"/>
    <property type="molecule type" value="Genomic_DNA"/>
</dbReference>
<evidence type="ECO:0000313" key="4">
    <source>
        <dbReference type="EMBL" id="KAI6647258.1"/>
    </source>
</evidence>
<keyword evidence="5" id="KW-1185">Reference proteome</keyword>
<evidence type="ECO:0000313" key="5">
    <source>
        <dbReference type="Proteomes" id="UP001165289"/>
    </source>
</evidence>
<keyword evidence="2" id="KW-0732">Signal</keyword>
<feature type="transmembrane region" description="Helical" evidence="1">
    <location>
        <begin position="218"/>
        <end position="240"/>
    </location>
</feature>
<feature type="transmembrane region" description="Helical" evidence="1">
    <location>
        <begin position="376"/>
        <end position="398"/>
    </location>
</feature>
<proteinExistence type="predicted"/>
<feature type="transmembrane region" description="Helical" evidence="1">
    <location>
        <begin position="252"/>
        <end position="274"/>
    </location>
</feature>
<evidence type="ECO:0000256" key="2">
    <source>
        <dbReference type="SAM" id="SignalP"/>
    </source>
</evidence>
<feature type="chain" id="PRO_5043619549" evidence="2">
    <location>
        <begin position="20"/>
        <end position="473"/>
    </location>
</feature>